<comment type="caution">
    <text evidence="1">The sequence shown here is derived from an EMBL/GenBank/DDBJ whole genome shotgun (WGS) entry which is preliminary data.</text>
</comment>
<accession>A0A6N6MCF7</accession>
<name>A0A6N6MCF7_9FLAO</name>
<dbReference type="RefSeq" id="WP_150940793.1">
    <property type="nucleotide sequence ID" value="NZ_WAAT01000051.1"/>
</dbReference>
<protein>
    <submittedName>
        <fullName evidence="1">Uncharacterized protein</fullName>
    </submittedName>
</protein>
<gene>
    <name evidence="1" type="ORF">F6U93_13705</name>
</gene>
<keyword evidence="2" id="KW-1185">Reference proteome</keyword>
<dbReference type="EMBL" id="WAAT01000051">
    <property type="protein sequence ID" value="KAB1066903.1"/>
    <property type="molecule type" value="Genomic_DNA"/>
</dbReference>
<dbReference type="AlphaFoldDB" id="A0A6N6MCF7"/>
<evidence type="ECO:0000313" key="1">
    <source>
        <dbReference type="EMBL" id="KAB1066903.1"/>
    </source>
</evidence>
<organism evidence="1 2">
    <name type="scientific">Pseudotamlana haliotis</name>
    <dbReference type="NCBI Taxonomy" id="2614804"/>
    <lineage>
        <taxon>Bacteria</taxon>
        <taxon>Pseudomonadati</taxon>
        <taxon>Bacteroidota</taxon>
        <taxon>Flavobacteriia</taxon>
        <taxon>Flavobacteriales</taxon>
        <taxon>Flavobacteriaceae</taxon>
        <taxon>Pseudotamlana</taxon>
    </lineage>
</organism>
<dbReference type="Proteomes" id="UP000441333">
    <property type="component" value="Unassembled WGS sequence"/>
</dbReference>
<proteinExistence type="predicted"/>
<sequence>MKTSFLLSILVSLSVCNLYSQVKDYKFNRLNTRIQTLKGQSALDIYGVSYAKTQESINPEYTKLVSELDKLKADSISINTDYNKALVRFNDISKIEHKVEAFNSSTVPFGRKVTFLKEAQVLASKHHIKELFYSDNNINKEMKAGFLLLKLNTNALEAHLNSVLLRLDEKNVIPEEPLYPSTADIRIKISNTPRIKNDDKLKEKEGYILQNTIVPPEDIVGDFRLINRYFVLKMDTNGFKKNQLVSKKMVYSFGISSKKLCSNNEKMLIQNISTQDLYLVDHSFLDHFSVKS</sequence>
<evidence type="ECO:0000313" key="2">
    <source>
        <dbReference type="Proteomes" id="UP000441333"/>
    </source>
</evidence>
<reference evidence="1 2" key="1">
    <citation type="submission" date="2019-09" db="EMBL/GenBank/DDBJ databases">
        <authorList>
            <person name="Cao W.R."/>
        </authorList>
    </citation>
    <scope>NUCLEOTIDE SEQUENCE [LARGE SCALE GENOMIC DNA]</scope>
    <source>
        <strain evidence="1 2">B1N29</strain>
    </source>
</reference>